<dbReference type="RefSeq" id="WP_169065776.1">
    <property type="nucleotide sequence ID" value="NZ_SPMY01000017.1"/>
</dbReference>
<evidence type="ECO:0000313" key="2">
    <source>
        <dbReference type="Proteomes" id="UP000749010"/>
    </source>
</evidence>
<reference evidence="1 2" key="1">
    <citation type="submission" date="2019-03" db="EMBL/GenBank/DDBJ databases">
        <title>Metabolic reconstructions from genomes of highly enriched 'Candidatus Accumulibacter' and 'Candidatus Competibacter' bioreactor populations.</title>
        <authorList>
            <person name="Annavajhala M.K."/>
            <person name="Welles L."/>
            <person name="Abbas B."/>
            <person name="Sorokin D."/>
            <person name="Park H."/>
            <person name="Van Loosdrecht M."/>
            <person name="Chandran K."/>
        </authorList>
    </citation>
    <scope>NUCLEOTIDE SEQUENCE [LARGE SCALE GENOMIC DNA]</scope>
    <source>
        <strain evidence="1 2">SBR_S</strain>
    </source>
</reference>
<gene>
    <name evidence="1" type="ORF">E4Q23_05855</name>
</gene>
<accession>A0ABX1TV59</accession>
<comment type="caution">
    <text evidence="1">The sequence shown here is derived from an EMBL/GenBank/DDBJ whole genome shotgun (WGS) entry which is preliminary data.</text>
</comment>
<dbReference type="Proteomes" id="UP000749010">
    <property type="component" value="Unassembled WGS sequence"/>
</dbReference>
<name>A0ABX1TV59_9PROT</name>
<evidence type="ECO:0000313" key="1">
    <source>
        <dbReference type="EMBL" id="NMQ27320.1"/>
    </source>
</evidence>
<keyword evidence="2" id="KW-1185">Reference proteome</keyword>
<dbReference type="EMBL" id="SPMY01000017">
    <property type="protein sequence ID" value="NMQ27320.1"/>
    <property type="molecule type" value="Genomic_DNA"/>
</dbReference>
<proteinExistence type="predicted"/>
<protein>
    <submittedName>
        <fullName evidence="1">Uncharacterized protein</fullName>
    </submittedName>
</protein>
<sequence length="61" mass="6876">MFHIKLAAEGAARSKLKLTIEDTLDSGLPRAYGPDRYRQKCAAVFEHVYESYPERNAGVYA</sequence>
<organism evidence="1 2">
    <name type="scientific">Candidatus Accumulibacter phosphatis</name>
    <dbReference type="NCBI Taxonomy" id="327160"/>
    <lineage>
        <taxon>Bacteria</taxon>
        <taxon>Pseudomonadati</taxon>
        <taxon>Pseudomonadota</taxon>
        <taxon>Betaproteobacteria</taxon>
        <taxon>Candidatus Accumulibacter</taxon>
    </lineage>
</organism>